<dbReference type="AlphaFoldDB" id="A0A059FBZ1"/>
<name>A0A059FBZ1_9PROT</name>
<feature type="transmembrane region" description="Helical" evidence="1">
    <location>
        <begin position="24"/>
        <end position="48"/>
    </location>
</feature>
<feature type="transmembrane region" description="Helical" evidence="1">
    <location>
        <begin position="210"/>
        <end position="239"/>
    </location>
</feature>
<accession>A0A059FBZ1</accession>
<dbReference type="OrthoDB" id="7617808at2"/>
<gene>
    <name evidence="2" type="ORF">HJA_11245</name>
</gene>
<comment type="caution">
    <text evidence="2">The sequence shown here is derived from an EMBL/GenBank/DDBJ whole genome shotgun (WGS) entry which is preliminary data.</text>
</comment>
<keyword evidence="3" id="KW-1185">Reference proteome</keyword>
<feature type="transmembrane region" description="Helical" evidence="1">
    <location>
        <begin position="157"/>
        <end position="189"/>
    </location>
</feature>
<keyword evidence="1" id="KW-0472">Membrane</keyword>
<keyword evidence="1" id="KW-1133">Transmembrane helix</keyword>
<dbReference type="EMBL" id="ARYJ01000006">
    <property type="protein sequence ID" value="KCZ88154.1"/>
    <property type="molecule type" value="Genomic_DNA"/>
</dbReference>
<evidence type="ECO:0000313" key="3">
    <source>
        <dbReference type="Proteomes" id="UP000024816"/>
    </source>
</evidence>
<evidence type="ECO:0008006" key="4">
    <source>
        <dbReference type="Google" id="ProtNLM"/>
    </source>
</evidence>
<organism evidence="2 3">
    <name type="scientific">Hyphomonas jannaschiana VP2</name>
    <dbReference type="NCBI Taxonomy" id="1280952"/>
    <lineage>
        <taxon>Bacteria</taxon>
        <taxon>Pseudomonadati</taxon>
        <taxon>Pseudomonadota</taxon>
        <taxon>Alphaproteobacteria</taxon>
        <taxon>Hyphomonadales</taxon>
        <taxon>Hyphomonadaceae</taxon>
        <taxon>Hyphomonas</taxon>
    </lineage>
</organism>
<feature type="transmembrane region" description="Helical" evidence="1">
    <location>
        <begin position="74"/>
        <end position="96"/>
    </location>
</feature>
<feature type="transmembrane region" description="Helical" evidence="1">
    <location>
        <begin position="121"/>
        <end position="145"/>
    </location>
</feature>
<dbReference type="RefSeq" id="WP_035582175.1">
    <property type="nucleotide sequence ID" value="NZ_ARYJ01000006.1"/>
</dbReference>
<sequence>MTPIEFNFGNAVGHFTKTDGPRGFLWKFALAYAALACLMQVFSVFMQWPIYEAYIQLFTGGGDFDQYAEDMENMSMATTFAGLLTMPLGILLWVMFEGANQRRYMHGAGFGVRIGADEGRLLLVGLIWIALFIGMYIGFAIMIAIPVAVGLAMGSDAAMLAVLLGIVLVLGYMLLVLWLSARLSAAAALTVRDKQIRFFESWRVTRGKGWTILGAWIVLGLIATLVMIAFYLLLFALGAGILSVQVPDLMDGRAPDDEIMAAVMSPVFWGPMLFLVLGFAVAQSMLMHIFSGPAALAARTDPEWISEGTLGAFE</sequence>
<feature type="transmembrane region" description="Helical" evidence="1">
    <location>
        <begin position="259"/>
        <end position="282"/>
    </location>
</feature>
<reference evidence="2 3" key="1">
    <citation type="journal article" date="2014" name="Antonie Van Leeuwenhoek">
        <title>Hyphomonas beringensis sp. nov. and Hyphomonas chukchiensis sp. nov., isolated from surface seawater of the Bering Sea and Chukchi Sea.</title>
        <authorList>
            <person name="Li C."/>
            <person name="Lai Q."/>
            <person name="Li G."/>
            <person name="Dong C."/>
            <person name="Wang J."/>
            <person name="Liao Y."/>
            <person name="Shao Z."/>
        </authorList>
    </citation>
    <scope>NUCLEOTIDE SEQUENCE [LARGE SCALE GENOMIC DNA]</scope>
    <source>
        <strain evidence="2 3">VP2</strain>
    </source>
</reference>
<proteinExistence type="predicted"/>
<dbReference type="Proteomes" id="UP000024816">
    <property type="component" value="Unassembled WGS sequence"/>
</dbReference>
<dbReference type="PATRIC" id="fig|1280952.3.peg.2248"/>
<evidence type="ECO:0000313" key="2">
    <source>
        <dbReference type="EMBL" id="KCZ88154.1"/>
    </source>
</evidence>
<protein>
    <recommendedName>
        <fullName evidence="4">Glycerophosphoryl diester phosphodiesterase membrane domain-containing protein</fullName>
    </recommendedName>
</protein>
<dbReference type="STRING" id="1280952.HJA_11245"/>
<keyword evidence="1" id="KW-0812">Transmembrane</keyword>
<dbReference type="eggNOG" id="ENOG5033HYW">
    <property type="taxonomic scope" value="Bacteria"/>
</dbReference>
<evidence type="ECO:0000256" key="1">
    <source>
        <dbReference type="SAM" id="Phobius"/>
    </source>
</evidence>